<keyword evidence="1" id="KW-0472">Membrane</keyword>
<evidence type="ECO:0008006" key="4">
    <source>
        <dbReference type="Google" id="ProtNLM"/>
    </source>
</evidence>
<proteinExistence type="predicted"/>
<dbReference type="Proteomes" id="UP001589733">
    <property type="component" value="Unassembled WGS sequence"/>
</dbReference>
<feature type="transmembrane region" description="Helical" evidence="1">
    <location>
        <begin position="6"/>
        <end position="28"/>
    </location>
</feature>
<feature type="transmembrane region" description="Helical" evidence="1">
    <location>
        <begin position="49"/>
        <end position="75"/>
    </location>
</feature>
<feature type="transmembrane region" description="Helical" evidence="1">
    <location>
        <begin position="106"/>
        <end position="124"/>
    </location>
</feature>
<feature type="transmembrane region" description="Helical" evidence="1">
    <location>
        <begin position="81"/>
        <end position="99"/>
    </location>
</feature>
<gene>
    <name evidence="2" type="ORF">ACFFLM_00135</name>
</gene>
<evidence type="ECO:0000256" key="1">
    <source>
        <dbReference type="SAM" id="Phobius"/>
    </source>
</evidence>
<keyword evidence="1" id="KW-1133">Transmembrane helix</keyword>
<evidence type="ECO:0000313" key="3">
    <source>
        <dbReference type="Proteomes" id="UP001589733"/>
    </source>
</evidence>
<sequence length="130" mass="13647">MTSFFHWGAGIILALHGLLHLLGFAAYLRLATITALPYKTTVLDGRMDLGATGTSLFGLAWGVAALGFVLVAAAFLLGWGWWRPVLIAVTLLSLLLTVLDFGPAKAGVALNLIILTLLVLAPRLTAPAPA</sequence>
<keyword evidence="1" id="KW-0812">Transmembrane</keyword>
<protein>
    <recommendedName>
        <fullName evidence="4">ABC transporter permease</fullName>
    </recommendedName>
</protein>
<accession>A0ABV6ASC9</accession>
<comment type="caution">
    <text evidence="2">The sequence shown here is derived from an EMBL/GenBank/DDBJ whole genome shotgun (WGS) entry which is preliminary data.</text>
</comment>
<keyword evidence="3" id="KW-1185">Reference proteome</keyword>
<dbReference type="RefSeq" id="WP_380004278.1">
    <property type="nucleotide sequence ID" value="NZ_JBHLYR010000002.1"/>
</dbReference>
<evidence type="ECO:0000313" key="2">
    <source>
        <dbReference type="EMBL" id="MFB9990404.1"/>
    </source>
</evidence>
<organism evidence="2 3">
    <name type="scientific">Deinococcus oregonensis</name>
    <dbReference type="NCBI Taxonomy" id="1805970"/>
    <lineage>
        <taxon>Bacteria</taxon>
        <taxon>Thermotogati</taxon>
        <taxon>Deinococcota</taxon>
        <taxon>Deinococci</taxon>
        <taxon>Deinococcales</taxon>
        <taxon>Deinococcaceae</taxon>
        <taxon>Deinococcus</taxon>
    </lineage>
</organism>
<dbReference type="EMBL" id="JBHLYR010000002">
    <property type="protein sequence ID" value="MFB9990404.1"/>
    <property type="molecule type" value="Genomic_DNA"/>
</dbReference>
<name>A0ABV6ASC9_9DEIO</name>
<reference evidence="2 3" key="1">
    <citation type="submission" date="2024-09" db="EMBL/GenBank/DDBJ databases">
        <authorList>
            <person name="Sun Q."/>
            <person name="Mori K."/>
        </authorList>
    </citation>
    <scope>NUCLEOTIDE SEQUENCE [LARGE SCALE GENOMIC DNA]</scope>
    <source>
        <strain evidence="2 3">JCM 13503</strain>
    </source>
</reference>